<evidence type="ECO:0000256" key="2">
    <source>
        <dbReference type="SAM" id="MobiDB-lite"/>
    </source>
</evidence>
<evidence type="ECO:0000313" key="3">
    <source>
        <dbReference type="EMBL" id="KAK4228321.1"/>
    </source>
</evidence>
<feature type="region of interest" description="Disordered" evidence="2">
    <location>
        <begin position="1"/>
        <end position="376"/>
    </location>
</feature>
<reference evidence="3" key="1">
    <citation type="journal article" date="2023" name="Mol. Phylogenet. Evol.">
        <title>Genome-scale phylogeny and comparative genomics of the fungal order Sordariales.</title>
        <authorList>
            <person name="Hensen N."/>
            <person name="Bonometti L."/>
            <person name="Westerberg I."/>
            <person name="Brannstrom I.O."/>
            <person name="Guillou S."/>
            <person name="Cros-Aarteil S."/>
            <person name="Calhoun S."/>
            <person name="Haridas S."/>
            <person name="Kuo A."/>
            <person name="Mondo S."/>
            <person name="Pangilinan J."/>
            <person name="Riley R."/>
            <person name="LaButti K."/>
            <person name="Andreopoulos B."/>
            <person name="Lipzen A."/>
            <person name="Chen C."/>
            <person name="Yan M."/>
            <person name="Daum C."/>
            <person name="Ng V."/>
            <person name="Clum A."/>
            <person name="Steindorff A."/>
            <person name="Ohm R.A."/>
            <person name="Martin F."/>
            <person name="Silar P."/>
            <person name="Natvig D.O."/>
            <person name="Lalanne C."/>
            <person name="Gautier V."/>
            <person name="Ament-Velasquez S.L."/>
            <person name="Kruys A."/>
            <person name="Hutchinson M.I."/>
            <person name="Powell A.J."/>
            <person name="Barry K."/>
            <person name="Miller A.N."/>
            <person name="Grigoriev I.V."/>
            <person name="Debuchy R."/>
            <person name="Gladieux P."/>
            <person name="Hiltunen Thoren M."/>
            <person name="Johannesson H."/>
        </authorList>
    </citation>
    <scope>NUCLEOTIDE SEQUENCE</scope>
    <source>
        <strain evidence="3">CBS 990.96</strain>
    </source>
</reference>
<dbReference type="Proteomes" id="UP001301958">
    <property type="component" value="Unassembled WGS sequence"/>
</dbReference>
<feature type="region of interest" description="Disordered" evidence="2">
    <location>
        <begin position="512"/>
        <end position="540"/>
    </location>
</feature>
<organism evidence="3 4">
    <name type="scientific">Podospora fimiseda</name>
    <dbReference type="NCBI Taxonomy" id="252190"/>
    <lineage>
        <taxon>Eukaryota</taxon>
        <taxon>Fungi</taxon>
        <taxon>Dikarya</taxon>
        <taxon>Ascomycota</taxon>
        <taxon>Pezizomycotina</taxon>
        <taxon>Sordariomycetes</taxon>
        <taxon>Sordariomycetidae</taxon>
        <taxon>Sordariales</taxon>
        <taxon>Podosporaceae</taxon>
        <taxon>Podospora</taxon>
    </lineage>
</organism>
<evidence type="ECO:0000313" key="4">
    <source>
        <dbReference type="Proteomes" id="UP001301958"/>
    </source>
</evidence>
<gene>
    <name evidence="3" type="ORF">QBC38DRAFT_159030</name>
</gene>
<feature type="compositionally biased region" description="Polar residues" evidence="2">
    <location>
        <begin position="94"/>
        <end position="105"/>
    </location>
</feature>
<protein>
    <submittedName>
        <fullName evidence="3">CENP-Q, a CENPA-CAD centromere complex subunit-domain-containing protein</fullName>
    </submittedName>
</protein>
<feature type="compositionally biased region" description="Basic and acidic residues" evidence="2">
    <location>
        <begin position="25"/>
        <end position="35"/>
    </location>
</feature>
<name>A0AAN7BRF4_9PEZI</name>
<keyword evidence="1" id="KW-0175">Coiled coil</keyword>
<feature type="coiled-coil region" evidence="1">
    <location>
        <begin position="484"/>
        <end position="511"/>
    </location>
</feature>
<dbReference type="InterPro" id="IPR025212">
    <property type="entry name" value="CAD_CENP-Q"/>
</dbReference>
<dbReference type="InterPro" id="IPR017956">
    <property type="entry name" value="AT_hook_DNA-bd_motif"/>
</dbReference>
<comment type="caution">
    <text evidence="3">The sequence shown here is derived from an EMBL/GenBank/DDBJ whole genome shotgun (WGS) entry which is preliminary data.</text>
</comment>
<dbReference type="SMART" id="SM00384">
    <property type="entry name" value="AT_hook"/>
    <property type="match status" value="6"/>
</dbReference>
<sequence length="637" mass="70398">MAADEPNQKRKRGRPAVASKNADNASERESKKAVDEGSSSTTRRRGRSQKNNESAAELEAAPTENQGIPDAAPKKRGRPGRNNPDAETGEDGSAQKQSDETTQSADMIPKKRGRRPRNQDSEPEEVEPTGKQPSENAPSPAIAPKKRGRSTRNQDTELEAESAETRPRKRARGNVETETDKSQEVEQALRPKLGKKKVAQKEPDLSQSQDATEGQTRPKRRGRAANLEESSEEAQTEASRQGETSRKKAGRPAKQPEPAPEEPSSRGRVRSGRQAADKNTSPATRARNPPRTSPDESQTEAQPKKSQRGRRSLAEVPVSKAQNRSIPPPEDDTATSTTQPKKKRGPSRPSLETTTTANSPSNPPPQPKDHPPPYLALTTLTRSIPRSTISSKWSPLPPQSISQIQSLISVSARPVLLRLKETPRQQQASTILRTFSNRLNTKLIKGMPFPQTLDEQLDFEKTLDTIQALEKQLDPLLHSVALLKSEKEKEEEKLEADYKALKELEGNARAQRSGWRERMGRNRKHGLVPERDQDGDEKKEEVNWLKEGGVEIMKRDNSTRIALGGTIFRGDRVEDEEDEDQEVEMLAKQIASHMESMKGNLSQIDGLVEGISKGKGALQGVLGKYLSEEAYESIVLG</sequence>
<dbReference type="Pfam" id="PF13094">
    <property type="entry name" value="CENP-Q"/>
    <property type="match status" value="1"/>
</dbReference>
<evidence type="ECO:0000256" key="1">
    <source>
        <dbReference type="SAM" id="Coils"/>
    </source>
</evidence>
<accession>A0AAN7BRF4</accession>
<proteinExistence type="predicted"/>
<dbReference type="EMBL" id="MU865320">
    <property type="protein sequence ID" value="KAK4228321.1"/>
    <property type="molecule type" value="Genomic_DNA"/>
</dbReference>
<feature type="compositionally biased region" description="Polar residues" evidence="2">
    <location>
        <begin position="205"/>
        <end position="215"/>
    </location>
</feature>
<feature type="compositionally biased region" description="Polar residues" evidence="2">
    <location>
        <begin position="350"/>
        <end position="359"/>
    </location>
</feature>
<reference evidence="3" key="2">
    <citation type="submission" date="2023-05" db="EMBL/GenBank/DDBJ databases">
        <authorList>
            <consortium name="Lawrence Berkeley National Laboratory"/>
            <person name="Steindorff A."/>
            <person name="Hensen N."/>
            <person name="Bonometti L."/>
            <person name="Westerberg I."/>
            <person name="Brannstrom I.O."/>
            <person name="Guillou S."/>
            <person name="Cros-Aarteil S."/>
            <person name="Calhoun S."/>
            <person name="Haridas S."/>
            <person name="Kuo A."/>
            <person name="Mondo S."/>
            <person name="Pangilinan J."/>
            <person name="Riley R."/>
            <person name="Labutti K."/>
            <person name="Andreopoulos B."/>
            <person name="Lipzen A."/>
            <person name="Chen C."/>
            <person name="Yanf M."/>
            <person name="Daum C."/>
            <person name="Ng V."/>
            <person name="Clum A."/>
            <person name="Ohm R."/>
            <person name="Martin F."/>
            <person name="Silar P."/>
            <person name="Natvig D."/>
            <person name="Lalanne C."/>
            <person name="Gautier V."/>
            <person name="Ament-Velasquez S.L."/>
            <person name="Kruys A."/>
            <person name="Hutchinson M.I."/>
            <person name="Powell A.J."/>
            <person name="Barry K."/>
            <person name="Miller A.N."/>
            <person name="Grigoriev I.V."/>
            <person name="Debuchy R."/>
            <person name="Gladieux P."/>
            <person name="Thoren M.H."/>
            <person name="Johannesson H."/>
        </authorList>
    </citation>
    <scope>NUCLEOTIDE SEQUENCE</scope>
    <source>
        <strain evidence="3">CBS 990.96</strain>
    </source>
</reference>
<dbReference type="GO" id="GO:0003677">
    <property type="term" value="F:DNA binding"/>
    <property type="evidence" value="ECO:0007669"/>
    <property type="project" value="InterPro"/>
</dbReference>
<feature type="compositionally biased region" description="Basic and acidic residues" evidence="2">
    <location>
        <begin position="527"/>
        <end position="540"/>
    </location>
</feature>
<keyword evidence="4" id="KW-1185">Reference proteome</keyword>
<feature type="compositionally biased region" description="Basic and acidic residues" evidence="2">
    <location>
        <begin position="173"/>
        <end position="189"/>
    </location>
</feature>
<dbReference type="AlphaFoldDB" id="A0AAN7BRF4"/>